<dbReference type="Proteomes" id="UP000663879">
    <property type="component" value="Unassembled WGS sequence"/>
</dbReference>
<evidence type="ECO:0000313" key="1">
    <source>
        <dbReference type="EMBL" id="CAF0830268.1"/>
    </source>
</evidence>
<sequence length="391" mass="44501">MEKLNLNFDIAIDKNKFETLLEESVVDNLRPNARKLFGSWIKLFENQIIDKERATTGLEVSLVSNMAKFYPNRKRSDAAFFRGNASCKNKSCTATYSLSVLDKPIDNNSTFVMVNIIRTGEHHHDELQKSSKQLRGEIRSGTVNEVRLHYNGSADAYVNSIASKSNEFLPTKAAIRKAVSEVMNEEMVSTCWITNLLHTADSNKALIKSSKKRGIDGYVQSFETFPNFSLALHTESQLYALKKIPADRRILHVDATGGLMKIHNYMRKYGQLLTYAMLIKDSAHLDLEDSLLLNETTTSRHDSFQIGSMFRLVKSNYSRVFNGKDLIFRLLMCDLSFATIHAGLEVFARGESIGEYALRVFKLSKYEIEHSKTDLIWIGSCNSHTMHRFVR</sequence>
<comment type="caution">
    <text evidence="1">The sequence shown here is derived from an EMBL/GenBank/DDBJ whole genome shotgun (WGS) entry which is preliminary data.</text>
</comment>
<proteinExistence type="predicted"/>
<accession>A0A813UPD0</accession>
<reference evidence="1" key="1">
    <citation type="submission" date="2021-02" db="EMBL/GenBank/DDBJ databases">
        <authorList>
            <person name="Nowell W R."/>
        </authorList>
    </citation>
    <scope>NUCLEOTIDE SEQUENCE</scope>
    <source>
        <strain evidence="1">Ploen Becks lab</strain>
    </source>
</reference>
<evidence type="ECO:0000313" key="2">
    <source>
        <dbReference type="Proteomes" id="UP000663879"/>
    </source>
</evidence>
<dbReference type="AlphaFoldDB" id="A0A813UPD0"/>
<dbReference type="EMBL" id="CAJNOC010001051">
    <property type="protein sequence ID" value="CAF0830268.1"/>
    <property type="molecule type" value="Genomic_DNA"/>
</dbReference>
<organism evidence="1 2">
    <name type="scientific">Brachionus calyciflorus</name>
    <dbReference type="NCBI Taxonomy" id="104777"/>
    <lineage>
        <taxon>Eukaryota</taxon>
        <taxon>Metazoa</taxon>
        <taxon>Spiralia</taxon>
        <taxon>Gnathifera</taxon>
        <taxon>Rotifera</taxon>
        <taxon>Eurotatoria</taxon>
        <taxon>Monogononta</taxon>
        <taxon>Pseudotrocha</taxon>
        <taxon>Ploima</taxon>
        <taxon>Brachionidae</taxon>
        <taxon>Brachionus</taxon>
    </lineage>
</organism>
<name>A0A813UPD0_9BILA</name>
<protein>
    <submittedName>
        <fullName evidence="1">Uncharacterized protein</fullName>
    </submittedName>
</protein>
<gene>
    <name evidence="1" type="ORF">OXX778_LOCUS7926</name>
</gene>
<keyword evidence="2" id="KW-1185">Reference proteome</keyword>
<feature type="non-terminal residue" evidence="1">
    <location>
        <position position="1"/>
    </location>
</feature>